<evidence type="ECO:0000256" key="3">
    <source>
        <dbReference type="ARBA" id="ARBA00022448"/>
    </source>
</evidence>
<feature type="transmembrane region" description="Helical" evidence="9">
    <location>
        <begin position="296"/>
        <end position="320"/>
    </location>
</feature>
<dbReference type="SUPFAM" id="SSF161070">
    <property type="entry name" value="SNF-like"/>
    <property type="match status" value="1"/>
</dbReference>
<evidence type="ECO:0000256" key="6">
    <source>
        <dbReference type="ARBA" id="ARBA00022989"/>
    </source>
</evidence>
<feature type="transmembrane region" description="Helical" evidence="9">
    <location>
        <begin position="356"/>
        <end position="378"/>
    </location>
</feature>
<feature type="disulfide bond" evidence="8">
    <location>
        <begin position="142"/>
        <end position="152"/>
    </location>
</feature>
<keyword evidence="5" id="KW-0769">Symport</keyword>
<dbReference type="InterPro" id="IPR000175">
    <property type="entry name" value="Na/ntran_symport"/>
</dbReference>
<dbReference type="EMBL" id="JH668459">
    <property type="protein sequence ID" value="KAG6454176.1"/>
    <property type="molecule type" value="Genomic_DNA"/>
</dbReference>
<name>A0A922CQ59_MANSE</name>
<evidence type="ECO:0000313" key="10">
    <source>
        <dbReference type="EMBL" id="KAG6454176.1"/>
    </source>
</evidence>
<evidence type="ECO:0000313" key="11">
    <source>
        <dbReference type="Proteomes" id="UP000791440"/>
    </source>
</evidence>
<feature type="transmembrane region" description="Helical" evidence="9">
    <location>
        <begin position="496"/>
        <end position="515"/>
    </location>
</feature>
<dbReference type="InterPro" id="IPR037272">
    <property type="entry name" value="SNS_sf"/>
</dbReference>
<dbReference type="Pfam" id="PF00209">
    <property type="entry name" value="SNF"/>
    <property type="match status" value="1"/>
</dbReference>
<dbReference type="GO" id="GO:0005283">
    <property type="term" value="F:amino acid:sodium symporter activity"/>
    <property type="evidence" value="ECO:0007669"/>
    <property type="project" value="TreeGrafter"/>
</dbReference>
<reference evidence="10" key="1">
    <citation type="journal article" date="2016" name="Insect Biochem. Mol. Biol.">
        <title>Multifaceted biological insights from a draft genome sequence of the tobacco hornworm moth, Manduca sexta.</title>
        <authorList>
            <person name="Kanost M.R."/>
            <person name="Arrese E.L."/>
            <person name="Cao X."/>
            <person name="Chen Y.R."/>
            <person name="Chellapilla S."/>
            <person name="Goldsmith M.R."/>
            <person name="Grosse-Wilde E."/>
            <person name="Heckel D.G."/>
            <person name="Herndon N."/>
            <person name="Jiang H."/>
            <person name="Papanicolaou A."/>
            <person name="Qu J."/>
            <person name="Soulages J.L."/>
            <person name="Vogel H."/>
            <person name="Walters J."/>
            <person name="Waterhouse R.M."/>
            <person name="Ahn S.J."/>
            <person name="Almeida F.C."/>
            <person name="An C."/>
            <person name="Aqrawi P."/>
            <person name="Bretschneider A."/>
            <person name="Bryant W.B."/>
            <person name="Bucks S."/>
            <person name="Chao H."/>
            <person name="Chevignon G."/>
            <person name="Christen J.M."/>
            <person name="Clarke D.F."/>
            <person name="Dittmer N.T."/>
            <person name="Ferguson L.C.F."/>
            <person name="Garavelou S."/>
            <person name="Gordon K.H.J."/>
            <person name="Gunaratna R.T."/>
            <person name="Han Y."/>
            <person name="Hauser F."/>
            <person name="He Y."/>
            <person name="Heidel-Fischer H."/>
            <person name="Hirsh A."/>
            <person name="Hu Y."/>
            <person name="Jiang H."/>
            <person name="Kalra D."/>
            <person name="Klinner C."/>
            <person name="Konig C."/>
            <person name="Kovar C."/>
            <person name="Kroll A.R."/>
            <person name="Kuwar S.S."/>
            <person name="Lee S.L."/>
            <person name="Lehman R."/>
            <person name="Li K."/>
            <person name="Li Z."/>
            <person name="Liang H."/>
            <person name="Lovelace S."/>
            <person name="Lu Z."/>
            <person name="Mansfield J.H."/>
            <person name="McCulloch K.J."/>
            <person name="Mathew T."/>
            <person name="Morton B."/>
            <person name="Muzny D.M."/>
            <person name="Neunemann D."/>
            <person name="Ongeri F."/>
            <person name="Pauchet Y."/>
            <person name="Pu L.L."/>
            <person name="Pyrousis I."/>
            <person name="Rao X.J."/>
            <person name="Redding A."/>
            <person name="Roesel C."/>
            <person name="Sanchez-Gracia A."/>
            <person name="Schaack S."/>
            <person name="Shukla A."/>
            <person name="Tetreau G."/>
            <person name="Wang Y."/>
            <person name="Xiong G.H."/>
            <person name="Traut W."/>
            <person name="Walsh T.K."/>
            <person name="Worley K.C."/>
            <person name="Wu D."/>
            <person name="Wu W."/>
            <person name="Wu Y.Q."/>
            <person name="Zhang X."/>
            <person name="Zou Z."/>
            <person name="Zucker H."/>
            <person name="Briscoe A.D."/>
            <person name="Burmester T."/>
            <person name="Clem R.J."/>
            <person name="Feyereisen R."/>
            <person name="Grimmelikhuijzen C.J.P."/>
            <person name="Hamodrakas S.J."/>
            <person name="Hansson B.S."/>
            <person name="Huguet E."/>
            <person name="Jermiin L.S."/>
            <person name="Lan Q."/>
            <person name="Lehman H.K."/>
            <person name="Lorenzen M."/>
            <person name="Merzendorfer H."/>
            <person name="Michalopoulos I."/>
            <person name="Morton D.B."/>
            <person name="Muthukrishnan S."/>
            <person name="Oakeshott J.G."/>
            <person name="Palmer W."/>
            <person name="Park Y."/>
            <person name="Passarelli A.L."/>
            <person name="Rozas J."/>
            <person name="Schwartz L.M."/>
            <person name="Smith W."/>
            <person name="Southgate A."/>
            <person name="Vilcinskas A."/>
            <person name="Vogt R."/>
            <person name="Wang P."/>
            <person name="Werren J."/>
            <person name="Yu X.Q."/>
            <person name="Zhou J.J."/>
            <person name="Brown S.J."/>
            <person name="Scherer S.E."/>
            <person name="Richards S."/>
            <person name="Blissard G.W."/>
        </authorList>
    </citation>
    <scope>NUCLEOTIDE SEQUENCE</scope>
</reference>
<keyword evidence="6 9" id="KW-1133">Transmembrane helix</keyword>
<dbReference type="AlphaFoldDB" id="A0A922CQ59"/>
<keyword evidence="4 9" id="KW-0812">Transmembrane</keyword>
<evidence type="ECO:0000256" key="4">
    <source>
        <dbReference type="ARBA" id="ARBA00022692"/>
    </source>
</evidence>
<protein>
    <submittedName>
        <fullName evidence="10">Uncharacterized protein</fullName>
    </submittedName>
</protein>
<feature type="transmembrane region" description="Helical" evidence="9">
    <location>
        <begin position="422"/>
        <end position="444"/>
    </location>
</feature>
<dbReference type="EMBL" id="JH668459">
    <property type="protein sequence ID" value="KAG6454175.1"/>
    <property type="molecule type" value="Genomic_DNA"/>
</dbReference>
<feature type="transmembrane region" description="Helical" evidence="9">
    <location>
        <begin position="390"/>
        <end position="410"/>
    </location>
</feature>
<dbReference type="GO" id="GO:0005886">
    <property type="term" value="C:plasma membrane"/>
    <property type="evidence" value="ECO:0007669"/>
    <property type="project" value="TreeGrafter"/>
</dbReference>
<evidence type="ECO:0000256" key="2">
    <source>
        <dbReference type="ARBA" id="ARBA00006459"/>
    </source>
</evidence>
<dbReference type="Proteomes" id="UP000791440">
    <property type="component" value="Unassembled WGS sequence"/>
</dbReference>
<proteinExistence type="inferred from homology"/>
<evidence type="ECO:0000256" key="8">
    <source>
        <dbReference type="PIRSR" id="PIRSR600175-2"/>
    </source>
</evidence>
<keyword evidence="11" id="KW-1185">Reference proteome</keyword>
<feature type="transmembrane region" description="Helical" evidence="9">
    <location>
        <begin position="224"/>
        <end position="246"/>
    </location>
</feature>
<comment type="caution">
    <text evidence="10">The sequence shown here is derived from an EMBL/GenBank/DDBJ whole genome shotgun (WGS) entry which is preliminary data.</text>
</comment>
<feature type="transmembrane region" description="Helical" evidence="9">
    <location>
        <begin position="464"/>
        <end position="484"/>
    </location>
</feature>
<evidence type="ECO:0000256" key="7">
    <source>
        <dbReference type="ARBA" id="ARBA00023136"/>
    </source>
</evidence>
<dbReference type="PROSITE" id="PS50267">
    <property type="entry name" value="NA_NEUROTRAN_SYMP_3"/>
    <property type="match status" value="1"/>
</dbReference>
<dbReference type="GO" id="GO:0089718">
    <property type="term" value="P:amino acid import across plasma membrane"/>
    <property type="evidence" value="ECO:0007669"/>
    <property type="project" value="TreeGrafter"/>
</dbReference>
<sequence>MPITATMELTSSMSLFMDRKDHSIDSHFRWNSIKKFIYLACTYSTCLYNFDIFSKVCETVRIFDFVLCEVTIGMPYMCMDSFIKQYTRKLDCNKFMNPLLRGIAYGLLLQTALWTLIHAGYLADSIRYLVASLQEEPSWTRCYKTVDNNSSCIPASDLILRCRQSIITKFDSTSAHFNYLKSFMYLDRSILATRFFVIALVWIFNFFFATVQDDTLIKIFKVSFICRVFSTLIAIFFILISTKYYAVTAFVEILDISAPHSYTVSMDHIVYTYGIGFLGLYDFATMSPYTMIDNAVVIFAILFTAIAFIRSWIVRILYMVLTNCVEVEISVTPHYLLFAILPLSTEFLYAHKLYIFYIYSNVMVATMAYLAMLTLTMSKLLHNEFRSIKNIYIVGILCFLGFSLSVPIVVSMTTIGRVKGLIYGLNVVVLYLGGFKVAIVMWVYGVQRFSTDIHFWLGFKPTKFWAICWMLLPIVLLIFFINRVYSITQMTDLKQILVATVWIVFSVITVAIFHIKTIARYIVRNNLVAAFKSSIKYGPPDPEDRKRRRNYNETVRLRQCKHNCNILDDVMECNHMPIMFKSRSTLSKSSSSLSLTNIYETGTKSKIKSTSGVFEVDSHH</sequence>
<organism evidence="10 11">
    <name type="scientific">Manduca sexta</name>
    <name type="common">Tobacco hawkmoth</name>
    <name type="synonym">Tobacco hornworm</name>
    <dbReference type="NCBI Taxonomy" id="7130"/>
    <lineage>
        <taxon>Eukaryota</taxon>
        <taxon>Metazoa</taxon>
        <taxon>Ecdysozoa</taxon>
        <taxon>Arthropoda</taxon>
        <taxon>Hexapoda</taxon>
        <taxon>Insecta</taxon>
        <taxon>Pterygota</taxon>
        <taxon>Neoptera</taxon>
        <taxon>Endopterygota</taxon>
        <taxon>Lepidoptera</taxon>
        <taxon>Glossata</taxon>
        <taxon>Ditrysia</taxon>
        <taxon>Bombycoidea</taxon>
        <taxon>Sphingidae</taxon>
        <taxon>Sphinginae</taxon>
        <taxon>Sphingini</taxon>
        <taxon>Manduca</taxon>
    </lineage>
</organism>
<comment type="subcellular location">
    <subcellularLocation>
        <location evidence="1">Membrane</location>
        <topology evidence="1">Multi-pass membrane protein</topology>
    </subcellularLocation>
</comment>
<evidence type="ECO:0000256" key="9">
    <source>
        <dbReference type="SAM" id="Phobius"/>
    </source>
</evidence>
<feature type="transmembrane region" description="Helical" evidence="9">
    <location>
        <begin position="99"/>
        <end position="123"/>
    </location>
</feature>
<keyword evidence="7 9" id="KW-0472">Membrane</keyword>
<dbReference type="PANTHER" id="PTHR11616:SF241">
    <property type="entry name" value="SODIUM- AND CHLORIDE-DEPENDENT GLYCINE TRANSPORTER 2"/>
    <property type="match status" value="1"/>
</dbReference>
<gene>
    <name evidence="10" type="ORF">O3G_MSEX008548</name>
</gene>
<dbReference type="PANTHER" id="PTHR11616">
    <property type="entry name" value="SODIUM/CHLORIDE DEPENDENT TRANSPORTER"/>
    <property type="match status" value="1"/>
</dbReference>
<comment type="similarity">
    <text evidence="2">Belongs to the sodium:neurotransmitter symporter (SNF) (TC 2.A.22) family.</text>
</comment>
<feature type="transmembrane region" description="Helical" evidence="9">
    <location>
        <begin position="266"/>
        <end position="284"/>
    </location>
</feature>
<evidence type="ECO:0000256" key="1">
    <source>
        <dbReference type="ARBA" id="ARBA00004141"/>
    </source>
</evidence>
<reference evidence="10" key="2">
    <citation type="submission" date="2020-12" db="EMBL/GenBank/DDBJ databases">
        <authorList>
            <person name="Kanost M."/>
        </authorList>
    </citation>
    <scope>NUCLEOTIDE SEQUENCE</scope>
</reference>
<evidence type="ECO:0000256" key="5">
    <source>
        <dbReference type="ARBA" id="ARBA00022847"/>
    </source>
</evidence>
<keyword evidence="3" id="KW-0813">Transport</keyword>
<feature type="transmembrane region" description="Helical" evidence="9">
    <location>
        <begin position="191"/>
        <end position="212"/>
    </location>
</feature>
<keyword evidence="8" id="KW-1015">Disulfide bond</keyword>
<accession>A0A922CQ59</accession>